<dbReference type="InterPro" id="IPR011009">
    <property type="entry name" value="Kinase-like_dom_sf"/>
</dbReference>
<evidence type="ECO:0000256" key="7">
    <source>
        <dbReference type="SAM" id="Phobius"/>
    </source>
</evidence>
<dbReference type="Gene3D" id="3.30.200.20">
    <property type="entry name" value="Phosphorylase Kinase, domain 1"/>
    <property type="match status" value="1"/>
</dbReference>
<gene>
    <name evidence="9" type="ORF">GGE06_007863</name>
</gene>
<evidence type="ECO:0000313" key="10">
    <source>
        <dbReference type="Proteomes" id="UP000582643"/>
    </source>
</evidence>
<dbReference type="PANTHER" id="PTHR43289:SF34">
    <property type="entry name" value="SERINE_THREONINE-PROTEIN KINASE YBDM-RELATED"/>
    <property type="match status" value="1"/>
</dbReference>
<protein>
    <submittedName>
        <fullName evidence="9">Serine/threonine protein kinase</fullName>
    </submittedName>
</protein>
<keyword evidence="2 5" id="KW-0547">Nucleotide-binding</keyword>
<comment type="caution">
    <text evidence="9">The sequence shown here is derived from an EMBL/GenBank/DDBJ whole genome shotgun (WGS) entry which is preliminary data.</text>
</comment>
<keyword evidence="9" id="KW-0723">Serine/threonine-protein kinase</keyword>
<evidence type="ECO:0000256" key="5">
    <source>
        <dbReference type="PROSITE-ProRule" id="PRU10141"/>
    </source>
</evidence>
<evidence type="ECO:0000259" key="8">
    <source>
        <dbReference type="PROSITE" id="PS50011"/>
    </source>
</evidence>
<dbReference type="Gene3D" id="1.10.510.10">
    <property type="entry name" value="Transferase(Phosphotransferase) domain 1"/>
    <property type="match status" value="1"/>
</dbReference>
<keyword evidence="4 5" id="KW-0067">ATP-binding</keyword>
<evidence type="ECO:0000256" key="4">
    <source>
        <dbReference type="ARBA" id="ARBA00022840"/>
    </source>
</evidence>
<dbReference type="Pfam" id="PF13360">
    <property type="entry name" value="PQQ_2"/>
    <property type="match status" value="1"/>
</dbReference>
<dbReference type="AlphaFoldDB" id="A0A7W7U909"/>
<evidence type="ECO:0000256" key="1">
    <source>
        <dbReference type="ARBA" id="ARBA00022679"/>
    </source>
</evidence>
<keyword evidence="3 9" id="KW-0418">Kinase</keyword>
<feature type="domain" description="Protein kinase" evidence="8">
    <location>
        <begin position="14"/>
        <end position="272"/>
    </location>
</feature>
<feature type="binding site" evidence="5">
    <location>
        <position position="42"/>
    </location>
    <ligand>
        <name>ATP</name>
        <dbReference type="ChEBI" id="CHEBI:30616"/>
    </ligand>
</feature>
<evidence type="ECO:0000256" key="3">
    <source>
        <dbReference type="ARBA" id="ARBA00022777"/>
    </source>
</evidence>
<organism evidence="9 10">
    <name type="scientific">Streptomyces nymphaeiformis</name>
    <dbReference type="NCBI Taxonomy" id="2663842"/>
    <lineage>
        <taxon>Bacteria</taxon>
        <taxon>Bacillati</taxon>
        <taxon>Actinomycetota</taxon>
        <taxon>Actinomycetes</taxon>
        <taxon>Kitasatosporales</taxon>
        <taxon>Streptomycetaceae</taxon>
        <taxon>Streptomyces</taxon>
    </lineage>
</organism>
<dbReference type="EMBL" id="JACHJY010000015">
    <property type="protein sequence ID" value="MBB4986891.1"/>
    <property type="molecule type" value="Genomic_DNA"/>
</dbReference>
<dbReference type="PROSITE" id="PS50011">
    <property type="entry name" value="PROTEIN_KINASE_DOM"/>
    <property type="match status" value="1"/>
</dbReference>
<keyword evidence="7" id="KW-0472">Membrane</keyword>
<feature type="region of interest" description="Disordered" evidence="6">
    <location>
        <begin position="327"/>
        <end position="364"/>
    </location>
</feature>
<dbReference type="InterPro" id="IPR000719">
    <property type="entry name" value="Prot_kinase_dom"/>
</dbReference>
<dbReference type="InterPro" id="IPR011047">
    <property type="entry name" value="Quinoprotein_ADH-like_sf"/>
</dbReference>
<dbReference type="SUPFAM" id="SSF50998">
    <property type="entry name" value="Quinoprotein alcohol dehydrogenase-like"/>
    <property type="match status" value="1"/>
</dbReference>
<proteinExistence type="predicted"/>
<keyword evidence="7" id="KW-0812">Transmembrane</keyword>
<dbReference type="InterPro" id="IPR008271">
    <property type="entry name" value="Ser/Thr_kinase_AS"/>
</dbReference>
<dbReference type="GO" id="GO:0004674">
    <property type="term" value="F:protein serine/threonine kinase activity"/>
    <property type="evidence" value="ECO:0007669"/>
    <property type="project" value="UniProtKB-KW"/>
</dbReference>
<dbReference type="InterPro" id="IPR002372">
    <property type="entry name" value="PQQ_rpt_dom"/>
</dbReference>
<dbReference type="SUPFAM" id="SSF56112">
    <property type="entry name" value="Protein kinase-like (PK-like)"/>
    <property type="match status" value="1"/>
</dbReference>
<keyword evidence="1" id="KW-0808">Transferase</keyword>
<dbReference type="Gene3D" id="2.130.10.10">
    <property type="entry name" value="YVTN repeat-like/Quinoprotein amine dehydrogenase"/>
    <property type="match status" value="1"/>
</dbReference>
<name>A0A7W7U909_9ACTN</name>
<evidence type="ECO:0000313" key="9">
    <source>
        <dbReference type="EMBL" id="MBB4986891.1"/>
    </source>
</evidence>
<dbReference type="RefSeq" id="WP_181924428.1">
    <property type="nucleotide sequence ID" value="NZ_JACHJY010000015.1"/>
</dbReference>
<dbReference type="SMART" id="SM00220">
    <property type="entry name" value="S_TKc"/>
    <property type="match status" value="1"/>
</dbReference>
<sequence length="736" mass="77179">MALRDNDPREIGGYALLDRLGSGGMGTVFLARAESGRPVALKIVHEQFAADAEFRTRFRQEVRAARRVSGAFTAPVVDADPDAARPWMATAYVPGRTLRDRVESEGPLSGAELRVLAVGLVEALRELHQVRVVHRDLKPDNVLLTEDGPRVIDFGISRAPDHQTLTVTGRILGTPPYMSPEQLSTPHRVTPASDVFSLGAVLVYATTGRGPFDAGSPYMTAYNVVHEPPEIAELSGTVREIVQWCLTKEPGERPGPEDLLSAFRAAPEEEWGAPRGPGVTGASPVPTEVSRRHARRKPRLVALATAVALIAGTGVYLLWPEGQPRGTAEVVSAGPSSSTTPSSQAKGRPTPPDAATLASGNPYTPVYGGDPGGLHVYADSPSRRPKGWRPWTAAAGAGACVFAAASLVCVAPGDTPGRGRVSRIDAATGRTLWSKQADIQYDSVPAVAGVTVAVSSVSGVRAFALSDGRALWGPTDKDAIGQLTTDGRSIYGTGQDGTVVCLDPATGKPRWRRPGVSHGIAYPRVRVSGSGVHVLSVEDGEVDAGLVLSLRATDGKTVGTTRLSRPCAPWSLAVVPSDAGDGFGLLVCRASPGEGYHMQWARAGAAYTDLERPGIASLTASARGTFGVIATPRADDAFAEFDVQREGGVPWQVPLGFACDAVALPPVVTGRRAYVVCGQSGVVVDLTRHLVVNRFDLPSPASQAGSLNPGVIVAGGILYAQTMTGWASVDPYATPV</sequence>
<dbReference type="PROSITE" id="PS00107">
    <property type="entry name" value="PROTEIN_KINASE_ATP"/>
    <property type="match status" value="1"/>
</dbReference>
<keyword evidence="10" id="KW-1185">Reference proteome</keyword>
<dbReference type="CDD" id="cd14014">
    <property type="entry name" value="STKc_PknB_like"/>
    <property type="match status" value="1"/>
</dbReference>
<evidence type="ECO:0000256" key="6">
    <source>
        <dbReference type="SAM" id="MobiDB-lite"/>
    </source>
</evidence>
<feature type="region of interest" description="Disordered" evidence="6">
    <location>
        <begin position="269"/>
        <end position="293"/>
    </location>
</feature>
<feature type="transmembrane region" description="Helical" evidence="7">
    <location>
        <begin position="300"/>
        <end position="319"/>
    </location>
</feature>
<reference evidence="9 10" key="1">
    <citation type="submission" date="2020-08" db="EMBL/GenBank/DDBJ databases">
        <title>Genomic Encyclopedia of Type Strains, Phase III (KMG-III): the genomes of soil and plant-associated and newly described type strains.</title>
        <authorList>
            <person name="Whitman W."/>
        </authorList>
    </citation>
    <scope>NUCLEOTIDE SEQUENCE [LARGE SCALE GENOMIC DNA]</scope>
    <source>
        <strain evidence="9 10">SFB5A</strain>
    </source>
</reference>
<dbReference type="PROSITE" id="PS00108">
    <property type="entry name" value="PROTEIN_KINASE_ST"/>
    <property type="match status" value="1"/>
</dbReference>
<evidence type="ECO:0000256" key="2">
    <source>
        <dbReference type="ARBA" id="ARBA00022741"/>
    </source>
</evidence>
<dbReference type="GO" id="GO:0005524">
    <property type="term" value="F:ATP binding"/>
    <property type="evidence" value="ECO:0007669"/>
    <property type="project" value="UniProtKB-UniRule"/>
</dbReference>
<dbReference type="PANTHER" id="PTHR43289">
    <property type="entry name" value="MITOGEN-ACTIVATED PROTEIN KINASE KINASE KINASE 20-RELATED"/>
    <property type="match status" value="1"/>
</dbReference>
<dbReference type="Pfam" id="PF00069">
    <property type="entry name" value="Pkinase"/>
    <property type="match status" value="1"/>
</dbReference>
<dbReference type="Proteomes" id="UP000582643">
    <property type="component" value="Unassembled WGS sequence"/>
</dbReference>
<keyword evidence="7" id="KW-1133">Transmembrane helix</keyword>
<dbReference type="InterPro" id="IPR017441">
    <property type="entry name" value="Protein_kinase_ATP_BS"/>
</dbReference>
<dbReference type="InterPro" id="IPR015943">
    <property type="entry name" value="WD40/YVTN_repeat-like_dom_sf"/>
</dbReference>
<accession>A0A7W7U909</accession>